<evidence type="ECO:0000256" key="2">
    <source>
        <dbReference type="ARBA" id="ARBA00023143"/>
    </source>
</evidence>
<gene>
    <name evidence="6" type="ORF">E8L99_21135</name>
</gene>
<dbReference type="GO" id="GO:0009288">
    <property type="term" value="C:bacterial-type flagellum"/>
    <property type="evidence" value="ECO:0007669"/>
    <property type="project" value="UniProtKB-SubCell"/>
</dbReference>
<keyword evidence="7" id="KW-1185">Reference proteome</keyword>
<reference evidence="6 7" key="1">
    <citation type="submission" date="2019-04" db="EMBL/GenBank/DDBJ databases">
        <title>Phreatobacter aquaticus sp. nov.</title>
        <authorList>
            <person name="Choi A."/>
            <person name="Baek K."/>
        </authorList>
    </citation>
    <scope>NUCLEOTIDE SEQUENCE [LARGE SCALE GENOMIC DNA]</scope>
    <source>
        <strain evidence="6 7">NMCR1094</strain>
    </source>
</reference>
<sequence length="394" mass="40442">MSDITISRGVRSNLLTLQNISSQRETIQGRLASGKKVNSALDNPSNFFTASSLNNRANDLTGLLDGMSNGIQTLQAADKGIQALTSLVNSAQAKIREGLQSASTQATNSAATASAGTLSDKVEADRGFGSGTKVTLGINGTNFDITLGASDTVQTTINKMNQVLGSNGAVTVDSGGKVNVRNNTSSALTIGVTDGGGGTKTLDDLLGGTTVGSTTAIASTAAAGTTANYDSYAKQYNDLLDQVDGIVKDTSFNGKNLLNGDSLDVIFNEKSTGANKLAISGVTLSATGLGLSTLATTGSTASDLTGKLTNLQDALTSLRQQSSKFGSNLSVVQTRQDFTKQMSNVLKTGADNLTLADSNEEGANLLALNTRAQLATSALSFASQGDQQVLQFLR</sequence>
<dbReference type="SUPFAM" id="SSF64518">
    <property type="entry name" value="Phase 1 flagellin"/>
    <property type="match status" value="2"/>
</dbReference>
<dbReference type="GO" id="GO:0005198">
    <property type="term" value="F:structural molecule activity"/>
    <property type="evidence" value="ECO:0007669"/>
    <property type="project" value="UniProtKB-UniRule"/>
</dbReference>
<comment type="function">
    <text evidence="3">Flagellin is the subunit protein which polymerizes to form the filaments of bacterial flagella.</text>
</comment>
<dbReference type="OrthoDB" id="9808068at2"/>
<keyword evidence="2 3" id="KW-0975">Bacterial flagellum</keyword>
<dbReference type="Proteomes" id="UP000298588">
    <property type="component" value="Chromosome"/>
</dbReference>
<evidence type="ECO:0000256" key="1">
    <source>
        <dbReference type="ARBA" id="ARBA00005709"/>
    </source>
</evidence>
<evidence type="ECO:0000256" key="3">
    <source>
        <dbReference type="RuleBase" id="RU362073"/>
    </source>
</evidence>
<dbReference type="GO" id="GO:0005576">
    <property type="term" value="C:extracellular region"/>
    <property type="evidence" value="ECO:0007669"/>
    <property type="project" value="UniProtKB-SubCell"/>
</dbReference>
<comment type="similarity">
    <text evidence="1 3">Belongs to the bacterial flagellin family.</text>
</comment>
<dbReference type="InterPro" id="IPR001029">
    <property type="entry name" value="Flagellin_N"/>
</dbReference>
<dbReference type="Pfam" id="PF00700">
    <property type="entry name" value="Flagellin_C"/>
    <property type="match status" value="1"/>
</dbReference>
<evidence type="ECO:0000259" key="5">
    <source>
        <dbReference type="Pfam" id="PF00700"/>
    </source>
</evidence>
<dbReference type="Pfam" id="PF00669">
    <property type="entry name" value="Flagellin_N"/>
    <property type="match status" value="1"/>
</dbReference>
<comment type="subcellular location">
    <subcellularLocation>
        <location evidence="3">Secreted</location>
    </subcellularLocation>
    <subcellularLocation>
        <location evidence="3">Bacterial flagellum</location>
    </subcellularLocation>
</comment>
<dbReference type="RefSeq" id="WP_137101409.1">
    <property type="nucleotide sequence ID" value="NZ_CP039865.1"/>
</dbReference>
<dbReference type="AlphaFoldDB" id="A0A4D7QNL7"/>
<name>A0A4D7QNL7_9HYPH</name>
<evidence type="ECO:0000313" key="6">
    <source>
        <dbReference type="EMBL" id="QCK88081.1"/>
    </source>
</evidence>
<evidence type="ECO:0000259" key="4">
    <source>
        <dbReference type="Pfam" id="PF00669"/>
    </source>
</evidence>
<evidence type="ECO:0000313" key="7">
    <source>
        <dbReference type="Proteomes" id="UP000298588"/>
    </source>
</evidence>
<accession>A0A4D7QNL7</accession>
<dbReference type="KEGG" id="paqt:E8L99_21135"/>
<proteinExistence type="inferred from homology"/>
<feature type="domain" description="Flagellin C-terminal" evidence="5">
    <location>
        <begin position="309"/>
        <end position="393"/>
    </location>
</feature>
<dbReference type="InterPro" id="IPR046358">
    <property type="entry name" value="Flagellin_C"/>
</dbReference>
<dbReference type="EMBL" id="CP039865">
    <property type="protein sequence ID" value="QCK88081.1"/>
    <property type="molecule type" value="Genomic_DNA"/>
</dbReference>
<feature type="domain" description="Flagellin N-terminal" evidence="4">
    <location>
        <begin position="14"/>
        <end position="122"/>
    </location>
</feature>
<keyword evidence="3" id="KW-0964">Secreted</keyword>
<dbReference type="Gene3D" id="1.20.1330.10">
    <property type="entry name" value="f41 fragment of flagellin, N-terminal domain"/>
    <property type="match status" value="1"/>
</dbReference>
<protein>
    <recommendedName>
        <fullName evidence="3">Flagellin</fullName>
    </recommendedName>
</protein>
<organism evidence="6 7">
    <name type="scientific">Phreatobacter aquaticus</name>
    <dbReference type="NCBI Taxonomy" id="2570229"/>
    <lineage>
        <taxon>Bacteria</taxon>
        <taxon>Pseudomonadati</taxon>
        <taxon>Pseudomonadota</taxon>
        <taxon>Alphaproteobacteria</taxon>
        <taxon>Hyphomicrobiales</taxon>
        <taxon>Phreatobacteraceae</taxon>
        <taxon>Phreatobacter</taxon>
    </lineage>
</organism>